<protein>
    <recommendedName>
        <fullName evidence="1">Flagellar assembly protein T N-terminal domain-containing protein</fullName>
    </recommendedName>
</protein>
<comment type="caution">
    <text evidence="2">The sequence shown here is derived from an EMBL/GenBank/DDBJ whole genome shotgun (WGS) entry which is preliminary data.</text>
</comment>
<name>A0A1B9F2N2_9BACT</name>
<evidence type="ECO:0000313" key="2">
    <source>
        <dbReference type="EMBL" id="OCC14133.1"/>
    </source>
</evidence>
<dbReference type="OrthoDB" id="5411902at2"/>
<dbReference type="InterPro" id="IPR038180">
    <property type="entry name" value="FlgT_N_sf"/>
</dbReference>
<proteinExistence type="predicted"/>
<dbReference type="RefSeq" id="WP_067620888.1">
    <property type="nucleotide sequence ID" value="NZ_MAGO01000022.1"/>
</dbReference>
<evidence type="ECO:0000313" key="3">
    <source>
        <dbReference type="Proteomes" id="UP000093080"/>
    </source>
</evidence>
<keyword evidence="3" id="KW-1185">Reference proteome</keyword>
<evidence type="ECO:0000259" key="1">
    <source>
        <dbReference type="Pfam" id="PF16548"/>
    </source>
</evidence>
<dbReference type="STRING" id="1156395.DBT_2466"/>
<accession>A0A1B9F2N2</accession>
<reference evidence="2 3" key="1">
    <citation type="submission" date="2016-06" db="EMBL/GenBank/DDBJ databases">
        <title>Respiratory ammonification of nitrate coupled to the oxidation of elemental sulfur in deep-sea autotrophic thermophilic bacteria.</title>
        <authorList>
            <person name="Slobodkina G.B."/>
            <person name="Mardanov A.V."/>
            <person name="Ravin N.V."/>
            <person name="Frolova A.A."/>
            <person name="Viryasiv M.B."/>
            <person name="Chernyh N.A."/>
            <person name="Bonch-Osmolovskaya E.A."/>
            <person name="Slobodkin A.I."/>
        </authorList>
    </citation>
    <scope>NUCLEOTIDE SEQUENCE [LARGE SCALE GENOMIC DNA]</scope>
    <source>
        <strain evidence="2 3">S69</strain>
    </source>
</reference>
<sequence>MNLKTGSTGRGKFRKFFFLFTALLLVAFQQSWAGGIGNSPVRATGVAELKDGNLAGARRAALEDALRQALEQGVGMLMHSVSIFKDDRLMERIYADVHGCIGSYRIIDEKVSGGLCTVTVEAEVKEDVLRDALSRLGLIKAMMDFPRVMILPGPGAKRSQAAEAAITRELVRNRFDVVESGAFPTQALNGGGAKTGMNSAAARAGCEHDAELVILYWLESEEAWNDGIMETVPVTFRARAVETTTGQILDAWQSVVNGVGETPALAARDGVARAASRGAKEMSRAIAAWWADYTANGIPYVIILRTGKGTGQDCTGFVRALEAVAGVVSVTERRSDRGITEIMVRFKGGAGELKHEVLEVAAEEAGLASLHLVRSRGRFMVFEQ</sequence>
<gene>
    <name evidence="2" type="ORF">DBT_2466</name>
</gene>
<feature type="domain" description="Flagellar assembly protein T N-terminal" evidence="1">
    <location>
        <begin position="41"/>
        <end position="124"/>
    </location>
</feature>
<dbReference type="Pfam" id="PF16548">
    <property type="entry name" value="FlgT_N"/>
    <property type="match status" value="1"/>
</dbReference>
<dbReference type="Proteomes" id="UP000093080">
    <property type="component" value="Unassembled WGS sequence"/>
</dbReference>
<dbReference type="EMBL" id="MAGO01000022">
    <property type="protein sequence ID" value="OCC14133.1"/>
    <property type="molecule type" value="Genomic_DNA"/>
</dbReference>
<dbReference type="Gene3D" id="3.30.1660.40">
    <property type="entry name" value="FlgT, N-terminal domain"/>
    <property type="match status" value="1"/>
</dbReference>
<organism evidence="2 3">
    <name type="scientific">Dissulfuribacter thermophilus</name>
    <dbReference type="NCBI Taxonomy" id="1156395"/>
    <lineage>
        <taxon>Bacteria</taxon>
        <taxon>Pseudomonadati</taxon>
        <taxon>Thermodesulfobacteriota</taxon>
        <taxon>Dissulfuribacteria</taxon>
        <taxon>Dissulfuribacterales</taxon>
        <taxon>Dissulfuribacteraceae</taxon>
        <taxon>Dissulfuribacter</taxon>
    </lineage>
</organism>
<dbReference type="InterPro" id="IPR032370">
    <property type="entry name" value="FlgT_N"/>
</dbReference>
<dbReference type="AlphaFoldDB" id="A0A1B9F2N2"/>